<gene>
    <name evidence="2" type="ORF">PR002_g12847</name>
</gene>
<evidence type="ECO:0000313" key="2">
    <source>
        <dbReference type="EMBL" id="KAE9019321.1"/>
    </source>
</evidence>
<accession>A0A6A3LIM8</accession>
<dbReference type="AlphaFoldDB" id="A0A6A3LIM8"/>
<proteinExistence type="predicted"/>
<feature type="compositionally biased region" description="Polar residues" evidence="1">
    <location>
        <begin position="139"/>
        <end position="148"/>
    </location>
</feature>
<reference evidence="2 3" key="1">
    <citation type="submission" date="2018-09" db="EMBL/GenBank/DDBJ databases">
        <title>Genomic investigation of the strawberry pathogen Phytophthora fragariae indicates pathogenicity is determined by transcriptional variation in three key races.</title>
        <authorList>
            <person name="Adams T.M."/>
            <person name="Armitage A.D."/>
            <person name="Sobczyk M.K."/>
            <person name="Bates H.J."/>
            <person name="Dunwell J.M."/>
            <person name="Nellist C.F."/>
            <person name="Harrison R.J."/>
        </authorList>
    </citation>
    <scope>NUCLEOTIDE SEQUENCE [LARGE SCALE GENOMIC DNA]</scope>
    <source>
        <strain evidence="2 3">SCRP324</strain>
    </source>
</reference>
<name>A0A6A3LIM8_9STRA</name>
<organism evidence="2 3">
    <name type="scientific">Phytophthora rubi</name>
    <dbReference type="NCBI Taxonomy" id="129364"/>
    <lineage>
        <taxon>Eukaryota</taxon>
        <taxon>Sar</taxon>
        <taxon>Stramenopiles</taxon>
        <taxon>Oomycota</taxon>
        <taxon>Peronosporomycetes</taxon>
        <taxon>Peronosporales</taxon>
        <taxon>Peronosporaceae</taxon>
        <taxon>Phytophthora</taxon>
    </lineage>
</organism>
<dbReference type="Proteomes" id="UP000435112">
    <property type="component" value="Unassembled WGS sequence"/>
</dbReference>
<evidence type="ECO:0000313" key="3">
    <source>
        <dbReference type="Proteomes" id="UP000435112"/>
    </source>
</evidence>
<comment type="caution">
    <text evidence="2">The sequence shown here is derived from an EMBL/GenBank/DDBJ whole genome shotgun (WGS) entry which is preliminary data.</text>
</comment>
<evidence type="ECO:0000256" key="1">
    <source>
        <dbReference type="SAM" id="MobiDB-lite"/>
    </source>
</evidence>
<feature type="region of interest" description="Disordered" evidence="1">
    <location>
        <begin position="136"/>
        <end position="167"/>
    </location>
</feature>
<dbReference type="EMBL" id="QXFU01000825">
    <property type="protein sequence ID" value="KAE9019321.1"/>
    <property type="molecule type" value="Genomic_DNA"/>
</dbReference>
<sequence>MTPQRRTEILSNPHKRAQLIRHVRAVRAAFIDLLAQEARAQNGETSDFPGAASLQVTCDDDVEFGDDCEEEVAFLREDACGVGDEFATEGYDNCTHQDPADAIAAASIFELSRRQQWSTVQSPVTAVIPQLTAAEENGSHVSHGNEQVNESDSELIDAASRVLSSRK</sequence>
<protein>
    <submittedName>
        <fullName evidence="2">Uncharacterized protein</fullName>
    </submittedName>
</protein>